<dbReference type="AlphaFoldDB" id="A0A850R6I3"/>
<evidence type="ECO:0000313" key="2">
    <source>
        <dbReference type="Proteomes" id="UP000592294"/>
    </source>
</evidence>
<gene>
    <name evidence="1" type="ORF">HW932_01820</name>
</gene>
<name>A0A850R6I3_9GAMM</name>
<dbReference type="EMBL" id="JABZEO010000001">
    <property type="protein sequence ID" value="NVZ07996.1"/>
    <property type="molecule type" value="Genomic_DNA"/>
</dbReference>
<evidence type="ECO:0000313" key="1">
    <source>
        <dbReference type="EMBL" id="NVZ07996.1"/>
    </source>
</evidence>
<sequence length="260" mass="29628">MTELQKHGRLDCRDCFNSPDATIKPHPKWKLRNDPGSWGSRNPRIMVVGFSKGSTQSDIYQSGNFDDVAFGGQETRRNLTDILRRVKLLSPLETSDQKIKETEQEFYFTSLVRCSCARIDEKESLEKGREVYKTSGELMVKSFKEIPWIISNCTQKYLSSIPSSVDLVCLLGVTDPYIRQCRNLFRFLYPDGFKEIDAVTYRTKNFLCVHLTHPSKGNGTIKAWLNADTRNPSESSRKKASAIKREMAINSITTNGLARI</sequence>
<comment type="caution">
    <text evidence="1">The sequence shown here is derived from an EMBL/GenBank/DDBJ whole genome shotgun (WGS) entry which is preliminary data.</text>
</comment>
<dbReference type="RefSeq" id="WP_176974790.1">
    <property type="nucleotide sequence ID" value="NZ_JABZEO010000001.1"/>
</dbReference>
<dbReference type="Proteomes" id="UP000592294">
    <property type="component" value="Unassembled WGS sequence"/>
</dbReference>
<organism evidence="1 2">
    <name type="scientific">Allochromatium humboldtianum</name>
    <dbReference type="NCBI Taxonomy" id="504901"/>
    <lineage>
        <taxon>Bacteria</taxon>
        <taxon>Pseudomonadati</taxon>
        <taxon>Pseudomonadota</taxon>
        <taxon>Gammaproteobacteria</taxon>
        <taxon>Chromatiales</taxon>
        <taxon>Chromatiaceae</taxon>
        <taxon>Allochromatium</taxon>
    </lineage>
</organism>
<reference evidence="1 2" key="1">
    <citation type="submission" date="2020-06" db="EMBL/GenBank/DDBJ databases">
        <title>Whole-genome sequence of Allochromatium humboldtianum DSM 21881, type strain.</title>
        <authorList>
            <person name="Kyndt J.A."/>
            <person name="Meyer T.E."/>
        </authorList>
    </citation>
    <scope>NUCLEOTIDE SEQUENCE [LARGE SCALE GENOMIC DNA]</scope>
    <source>
        <strain evidence="1 2">DSM 21881</strain>
    </source>
</reference>
<keyword evidence="2" id="KW-1185">Reference proteome</keyword>
<protein>
    <submittedName>
        <fullName evidence="1">Uncharacterized protein</fullName>
    </submittedName>
</protein>
<proteinExistence type="predicted"/>
<accession>A0A850R6I3</accession>